<dbReference type="AlphaFoldDB" id="A0AAT9FGR9"/>
<gene>
    <name evidence="1" type="ORF">NT6N_02060</name>
</gene>
<organism evidence="1">
    <name type="scientific">Oceaniferula spumae</name>
    <dbReference type="NCBI Taxonomy" id="2979115"/>
    <lineage>
        <taxon>Bacteria</taxon>
        <taxon>Pseudomonadati</taxon>
        <taxon>Verrucomicrobiota</taxon>
        <taxon>Verrucomicrobiia</taxon>
        <taxon>Verrucomicrobiales</taxon>
        <taxon>Verrucomicrobiaceae</taxon>
        <taxon>Oceaniferula</taxon>
    </lineage>
</organism>
<dbReference type="EMBL" id="AP026866">
    <property type="protein sequence ID" value="BDS05166.1"/>
    <property type="molecule type" value="Genomic_DNA"/>
</dbReference>
<sequence length="247" mass="27360">MVQMKIPTITGVIRRRALLNYRVDPDVVTAVLPGNFRPHVVNGNAIAGICLIRLENIRPKGMPAMVGISSENSAHRIGVEWDDDGQVKHGVFVPRRDTDSQLNALAGGRIFPGVHHLSQFDVMDVNGNVAMTVQAKDFDSPLVKFTAHEADQLPDDSVFHSLAESSAFFEQGCIGYSSCPGSRKLDGLLLKTEKWEVTPLDVQAIQSVYFDDRSIFPEGSISFDHGLLMRDIPHEWHSEPEMEAAER</sequence>
<accession>A0AAT9FGR9</accession>
<protein>
    <recommendedName>
        <fullName evidence="2">DUF2071 domain-containing protein</fullName>
    </recommendedName>
</protein>
<dbReference type="InterPro" id="IPR018644">
    <property type="entry name" value="DUF2071"/>
</dbReference>
<proteinExistence type="predicted"/>
<dbReference type="Pfam" id="PF09844">
    <property type="entry name" value="DUF2071"/>
    <property type="match status" value="1"/>
</dbReference>
<name>A0AAT9FGR9_9BACT</name>
<dbReference type="KEGG" id="osu:NT6N_02060"/>
<reference evidence="1" key="1">
    <citation type="submission" date="2024-07" db="EMBL/GenBank/DDBJ databases">
        <title>Complete genome sequence of Verrucomicrobiaceae bacterium NT6N.</title>
        <authorList>
            <person name="Huang C."/>
            <person name="Takami H."/>
            <person name="Hamasaki K."/>
        </authorList>
    </citation>
    <scope>NUCLEOTIDE SEQUENCE</scope>
    <source>
        <strain evidence="1">NT6N</strain>
    </source>
</reference>
<evidence type="ECO:0000313" key="1">
    <source>
        <dbReference type="EMBL" id="BDS05166.1"/>
    </source>
</evidence>
<evidence type="ECO:0008006" key="2">
    <source>
        <dbReference type="Google" id="ProtNLM"/>
    </source>
</evidence>